<dbReference type="OrthoDB" id="2142759at2759"/>
<dbReference type="AlphaFoldDB" id="W6QLJ3"/>
<accession>W6QLJ3</accession>
<dbReference type="Pfam" id="PF13391">
    <property type="entry name" value="HNH_2"/>
    <property type="match status" value="1"/>
</dbReference>
<sequence>MTAAMPALVLETPRYLQIYDSDGHLLAALEIPTVQQARYISEEMLCRYCWLLFISPNQNDITGVSKVDNRIDHAPIIINLIPNCAPRRVRTQSADSQSQGQRECQNKFRNSLRTRDAACAITGPNAIASRRSPFRGLEATHVFPVSNVDEWQRNRYRRYITDTRPSSEIGESGLYSPQNGLLLRSDIHTHFDAFEIGIDPDIIVFVTDTTGIGGTRLRNSALSGTLRVSANLLRWHLRMCLYKSLKVNAEPQTVWEEDLGEDPMGEILSQPDAAERMEVELFTRLGELIA</sequence>
<dbReference type="STRING" id="1365484.W6QLJ3"/>
<gene>
    <name evidence="2" type="ORF">PROQFM164_S07g000056</name>
</gene>
<keyword evidence="3" id="KW-1185">Reference proteome</keyword>
<dbReference type="Proteomes" id="UP000030686">
    <property type="component" value="Unassembled WGS sequence"/>
</dbReference>
<feature type="domain" description="HNH nuclease" evidence="1">
    <location>
        <begin position="119"/>
        <end position="199"/>
    </location>
</feature>
<evidence type="ECO:0000313" key="2">
    <source>
        <dbReference type="EMBL" id="CDM37708.1"/>
    </source>
</evidence>
<evidence type="ECO:0000313" key="3">
    <source>
        <dbReference type="Proteomes" id="UP000030686"/>
    </source>
</evidence>
<dbReference type="InterPro" id="IPR003615">
    <property type="entry name" value="HNH_nuc"/>
</dbReference>
<dbReference type="OMA" id="SQNICII"/>
<proteinExistence type="predicted"/>
<organism evidence="2 3">
    <name type="scientific">Penicillium roqueforti (strain FM164)</name>
    <dbReference type="NCBI Taxonomy" id="1365484"/>
    <lineage>
        <taxon>Eukaryota</taxon>
        <taxon>Fungi</taxon>
        <taxon>Dikarya</taxon>
        <taxon>Ascomycota</taxon>
        <taxon>Pezizomycotina</taxon>
        <taxon>Eurotiomycetes</taxon>
        <taxon>Eurotiomycetidae</taxon>
        <taxon>Eurotiales</taxon>
        <taxon>Aspergillaceae</taxon>
        <taxon>Penicillium</taxon>
    </lineage>
</organism>
<evidence type="ECO:0000259" key="1">
    <source>
        <dbReference type="Pfam" id="PF13391"/>
    </source>
</evidence>
<reference evidence="2" key="1">
    <citation type="journal article" date="2014" name="Nat. Commun.">
        <title>Multiple recent horizontal transfers of a large genomic region in cheese making fungi.</title>
        <authorList>
            <person name="Cheeseman K."/>
            <person name="Ropars J."/>
            <person name="Renault P."/>
            <person name="Dupont J."/>
            <person name="Gouzy J."/>
            <person name="Branca A."/>
            <person name="Abraham A.L."/>
            <person name="Ceppi M."/>
            <person name="Conseiller E."/>
            <person name="Debuchy R."/>
            <person name="Malagnac F."/>
            <person name="Goarin A."/>
            <person name="Silar P."/>
            <person name="Lacoste S."/>
            <person name="Sallet E."/>
            <person name="Bensimon A."/>
            <person name="Giraud T."/>
            <person name="Brygoo Y."/>
        </authorList>
    </citation>
    <scope>NUCLEOTIDE SEQUENCE [LARGE SCALE GENOMIC DNA]</scope>
    <source>
        <strain evidence="2">FM164</strain>
    </source>
</reference>
<name>W6QLJ3_PENRF</name>
<dbReference type="EMBL" id="HG792021">
    <property type="protein sequence ID" value="CDM37708.1"/>
    <property type="molecule type" value="Genomic_DNA"/>
</dbReference>
<protein>
    <recommendedName>
        <fullName evidence="1">HNH nuclease domain-containing protein</fullName>
    </recommendedName>
</protein>